<gene>
    <name evidence="2" type="primary">ORFRU11-L</name>
</gene>
<organism evidence="2 3">
    <name type="scientific">Rhesus monkey rhadinovirus H26-95</name>
    <dbReference type="NCBI Taxonomy" id="69256"/>
    <lineage>
        <taxon>Viruses</taxon>
        <taxon>Duplodnaviria</taxon>
        <taxon>Heunggongvirae</taxon>
        <taxon>Peploviricota</taxon>
        <taxon>Herviviricetes</taxon>
        <taxon>Herpesvirales</taxon>
        <taxon>Orthoherpesviridae</taxon>
        <taxon>Gammaherpesvirinae</taxon>
        <taxon>Rhadinovirus</taxon>
        <taxon>Rhadinovirus macacinegamma5</taxon>
        <taxon>Macacine gammaherpesvirus 5</taxon>
    </lineage>
</organism>
<name>Q9J2H8_9GAMA</name>
<sequence>MRWMMFGESPVAWTLAYPLECWEYCAMPASRDHAAPRIRAEGNSNIRRCTVGGRLDAGALAVFLVIHLLVLWLHN</sequence>
<evidence type="ECO:0000313" key="3">
    <source>
        <dbReference type="Proteomes" id="UP000162467"/>
    </source>
</evidence>
<keyword evidence="1" id="KW-0812">Transmembrane</keyword>
<protein>
    <submittedName>
        <fullName evidence="2">ORFRU11-L</fullName>
    </submittedName>
</protein>
<accession>Q9J2H8</accession>
<feature type="transmembrane region" description="Helical" evidence="1">
    <location>
        <begin position="55"/>
        <end position="74"/>
    </location>
</feature>
<keyword evidence="1" id="KW-1133">Transmembrane helix</keyword>
<evidence type="ECO:0000256" key="1">
    <source>
        <dbReference type="SAM" id="Phobius"/>
    </source>
</evidence>
<dbReference type="EMBL" id="AF210726">
    <property type="protein sequence ID" value="AAF60063.1"/>
    <property type="molecule type" value="Genomic_DNA"/>
</dbReference>
<proteinExistence type="predicted"/>
<reference evidence="2 3" key="1">
    <citation type="journal article" date="2000" name="J. Virol.">
        <title>The primary sequence of rhesus monkey rhadinovirus isolate 26-95: sequence similarities to Kaposi's sarcoma-associated herpesvirus and rhesus monkey rhadinovirus isolate 17577.</title>
        <authorList>
            <person name="Alexander L."/>
            <person name="Denekamp L."/>
            <person name="Knapp A."/>
            <person name="Auerbach M.R."/>
            <person name="Damania B."/>
            <person name="Desrosiers R.C."/>
        </authorList>
    </citation>
    <scope>NUCLEOTIDE SEQUENCE [LARGE SCALE GENOMIC DNA]</scope>
    <source>
        <strain evidence="2">Macaca mulatta rhadinovirus isolate 26-95</strain>
    </source>
</reference>
<dbReference type="Proteomes" id="UP000162467">
    <property type="component" value="Genome"/>
</dbReference>
<evidence type="ECO:0000313" key="2">
    <source>
        <dbReference type="EMBL" id="AAF60063.1"/>
    </source>
</evidence>
<keyword evidence="1" id="KW-0472">Membrane</keyword>